<dbReference type="Pfam" id="PF03770">
    <property type="entry name" value="IPK"/>
    <property type="match status" value="1"/>
</dbReference>
<feature type="region of interest" description="Disordered" evidence="5">
    <location>
        <begin position="239"/>
        <end position="266"/>
    </location>
</feature>
<evidence type="ECO:0000313" key="7">
    <source>
        <dbReference type="Proteomes" id="UP000277580"/>
    </source>
</evidence>
<dbReference type="EC" id="2.7.-.-" evidence="4"/>
<reference evidence="6 7" key="1">
    <citation type="journal article" date="2018" name="Nat. Ecol. Evol.">
        <title>Pezizomycetes genomes reveal the molecular basis of ectomycorrhizal truffle lifestyle.</title>
        <authorList>
            <person name="Murat C."/>
            <person name="Payen T."/>
            <person name="Noel B."/>
            <person name="Kuo A."/>
            <person name="Morin E."/>
            <person name="Chen J."/>
            <person name="Kohler A."/>
            <person name="Krizsan K."/>
            <person name="Balestrini R."/>
            <person name="Da Silva C."/>
            <person name="Montanini B."/>
            <person name="Hainaut M."/>
            <person name="Levati E."/>
            <person name="Barry K.W."/>
            <person name="Belfiori B."/>
            <person name="Cichocki N."/>
            <person name="Clum A."/>
            <person name="Dockter R.B."/>
            <person name="Fauchery L."/>
            <person name="Guy J."/>
            <person name="Iotti M."/>
            <person name="Le Tacon F."/>
            <person name="Lindquist E.A."/>
            <person name="Lipzen A."/>
            <person name="Malagnac F."/>
            <person name="Mello A."/>
            <person name="Molinier V."/>
            <person name="Miyauchi S."/>
            <person name="Poulain J."/>
            <person name="Riccioni C."/>
            <person name="Rubini A."/>
            <person name="Sitrit Y."/>
            <person name="Splivallo R."/>
            <person name="Traeger S."/>
            <person name="Wang M."/>
            <person name="Zifcakova L."/>
            <person name="Wipf D."/>
            <person name="Zambonelli A."/>
            <person name="Paolocci F."/>
            <person name="Nowrousian M."/>
            <person name="Ottonello S."/>
            <person name="Baldrian P."/>
            <person name="Spatafora J.W."/>
            <person name="Henrissat B."/>
            <person name="Nagy L.G."/>
            <person name="Aury J.M."/>
            <person name="Wincker P."/>
            <person name="Grigoriev I.V."/>
            <person name="Bonfante P."/>
            <person name="Martin F.M."/>
        </authorList>
    </citation>
    <scope>NUCLEOTIDE SEQUENCE [LARGE SCALE GENOMIC DNA]</scope>
    <source>
        <strain evidence="6 7">CCBAS932</strain>
    </source>
</reference>
<keyword evidence="2 4" id="KW-0808">Transferase</keyword>
<evidence type="ECO:0000256" key="4">
    <source>
        <dbReference type="RuleBase" id="RU363090"/>
    </source>
</evidence>
<accession>A0A3N4KE55</accession>
<name>A0A3N4KE55_9PEZI</name>
<dbReference type="GO" id="GO:0005634">
    <property type="term" value="C:nucleus"/>
    <property type="evidence" value="ECO:0007669"/>
    <property type="project" value="TreeGrafter"/>
</dbReference>
<dbReference type="FunCoup" id="A0A3N4KE55">
    <property type="interactions" value="63"/>
</dbReference>
<protein>
    <recommendedName>
        <fullName evidence="4">Kinase</fullName>
        <ecNumber evidence="4">2.7.-.-</ecNumber>
    </recommendedName>
</protein>
<feature type="compositionally biased region" description="Basic and acidic residues" evidence="5">
    <location>
        <begin position="244"/>
        <end position="253"/>
    </location>
</feature>
<evidence type="ECO:0000256" key="1">
    <source>
        <dbReference type="ARBA" id="ARBA00007374"/>
    </source>
</evidence>
<organism evidence="6 7">
    <name type="scientific">Morchella conica CCBAS932</name>
    <dbReference type="NCBI Taxonomy" id="1392247"/>
    <lineage>
        <taxon>Eukaryota</taxon>
        <taxon>Fungi</taxon>
        <taxon>Dikarya</taxon>
        <taxon>Ascomycota</taxon>
        <taxon>Pezizomycotina</taxon>
        <taxon>Pezizomycetes</taxon>
        <taxon>Pezizales</taxon>
        <taxon>Morchellaceae</taxon>
        <taxon>Morchella</taxon>
    </lineage>
</organism>
<gene>
    <name evidence="6" type="ORF">P167DRAFT_539847</name>
</gene>
<dbReference type="PANTHER" id="PTHR12400:SF103">
    <property type="entry name" value="INOSITOL POLYPHOSPHATE MULTIKINASE"/>
    <property type="match status" value="1"/>
</dbReference>
<dbReference type="InParanoid" id="A0A3N4KE55"/>
<keyword evidence="3 4" id="KW-0418">Kinase</keyword>
<dbReference type="EMBL" id="ML119175">
    <property type="protein sequence ID" value="RPB07768.1"/>
    <property type="molecule type" value="Genomic_DNA"/>
</dbReference>
<dbReference type="SUPFAM" id="SSF56104">
    <property type="entry name" value="SAICAR synthase-like"/>
    <property type="match status" value="1"/>
</dbReference>
<dbReference type="GO" id="GO:0008440">
    <property type="term" value="F:inositol-1,4,5-trisphosphate 3-kinase activity"/>
    <property type="evidence" value="ECO:0007669"/>
    <property type="project" value="TreeGrafter"/>
</dbReference>
<dbReference type="Gene3D" id="3.30.470.160">
    <property type="entry name" value="Inositol polyphosphate kinase"/>
    <property type="match status" value="1"/>
</dbReference>
<dbReference type="Proteomes" id="UP000277580">
    <property type="component" value="Unassembled WGS sequence"/>
</dbReference>
<feature type="compositionally biased region" description="Acidic residues" evidence="5">
    <location>
        <begin position="254"/>
        <end position="264"/>
    </location>
</feature>
<dbReference type="GO" id="GO:0032958">
    <property type="term" value="P:inositol phosphate biosynthetic process"/>
    <property type="evidence" value="ECO:0007669"/>
    <property type="project" value="InterPro"/>
</dbReference>
<dbReference type="InterPro" id="IPR038286">
    <property type="entry name" value="IPK_sf"/>
</dbReference>
<evidence type="ECO:0000256" key="5">
    <source>
        <dbReference type="SAM" id="MobiDB-lite"/>
    </source>
</evidence>
<sequence>MATSVEGLKASDLKAFDLAAAGHDGVLSDESGALVIKPCTAREVSFYESAATHPELAIWMPTFFGTLELSDSIPDPDGITPSNNRSKSIVLQNTTHGFIKPCVLDIKLGAQLWDNDAPQDKRVRLDAVSEKTTSKSLGMRIAGMKVWKKATEGSEVKRYYRVYDKQYGRTYTAETVIEAIQEYFDSDISKSQMRLLAKRFKEKVAEIQAVLEGIESRMYSASLLFVYEGDGAALDEALKEEEENAKKPPKTQEELDQEEEDEVETKEKKIEVLKLIDFAHATWTPGEGPDENALQGVRSVVKLLGELAEK</sequence>
<dbReference type="GO" id="GO:0005737">
    <property type="term" value="C:cytoplasm"/>
    <property type="evidence" value="ECO:0007669"/>
    <property type="project" value="TreeGrafter"/>
</dbReference>
<dbReference type="PANTHER" id="PTHR12400">
    <property type="entry name" value="INOSITOL POLYPHOSPHATE KINASE"/>
    <property type="match status" value="1"/>
</dbReference>
<evidence type="ECO:0000256" key="2">
    <source>
        <dbReference type="ARBA" id="ARBA00022679"/>
    </source>
</evidence>
<evidence type="ECO:0000313" key="6">
    <source>
        <dbReference type="EMBL" id="RPB07768.1"/>
    </source>
</evidence>
<keyword evidence="7" id="KW-1185">Reference proteome</keyword>
<dbReference type="OrthoDB" id="338650at2759"/>
<proteinExistence type="inferred from homology"/>
<dbReference type="GO" id="GO:0000824">
    <property type="term" value="F:inositol-1,4,5,6-tetrakisphosphate 3-kinase activity"/>
    <property type="evidence" value="ECO:0007669"/>
    <property type="project" value="TreeGrafter"/>
</dbReference>
<dbReference type="AlphaFoldDB" id="A0A3N4KE55"/>
<dbReference type="STRING" id="1392247.A0A3N4KE55"/>
<dbReference type="InterPro" id="IPR005522">
    <property type="entry name" value="IPK"/>
</dbReference>
<dbReference type="GO" id="GO:0046854">
    <property type="term" value="P:phosphatidylinositol phosphate biosynthetic process"/>
    <property type="evidence" value="ECO:0007669"/>
    <property type="project" value="TreeGrafter"/>
</dbReference>
<comment type="similarity">
    <text evidence="1 4">Belongs to the inositol phosphokinase (IPK) family.</text>
</comment>
<evidence type="ECO:0000256" key="3">
    <source>
        <dbReference type="ARBA" id="ARBA00022777"/>
    </source>
</evidence>